<feature type="domain" description="Major facilitator superfamily (MFS) profile" evidence="5">
    <location>
        <begin position="26"/>
        <end position="419"/>
    </location>
</feature>
<feature type="transmembrane region" description="Helical" evidence="4">
    <location>
        <begin position="154"/>
        <end position="175"/>
    </location>
</feature>
<feature type="transmembrane region" description="Helical" evidence="4">
    <location>
        <begin position="239"/>
        <end position="261"/>
    </location>
</feature>
<dbReference type="PANTHER" id="PTHR23518">
    <property type="entry name" value="C-METHYLTRANSFERASE"/>
    <property type="match status" value="1"/>
</dbReference>
<dbReference type="AlphaFoldDB" id="A0A2M7H2C0"/>
<keyword evidence="2 4" id="KW-1133">Transmembrane helix</keyword>
<feature type="transmembrane region" description="Helical" evidence="4">
    <location>
        <begin position="20"/>
        <end position="39"/>
    </location>
</feature>
<accession>A0A2M7H2C0</accession>
<dbReference type="PANTHER" id="PTHR23518:SF2">
    <property type="entry name" value="MAJOR FACILITATOR SUPERFAMILY TRANSPORTER"/>
    <property type="match status" value="1"/>
</dbReference>
<sequence length="435" mass="49022">MHRTALHRTSALLRIFKGDIRHLPTSIKWTVASIAVYNLGWGFADPFFSLYLSNFSDNYSIIGFYITLQSLIGAVMLIPLGDLLDRVRHSVIINTSKFGYIFVGAGYFLAGYWQSTLILVISLLLNGAFAAGVWSGTQATLRDNSTPKDSAITFGFYTTARQLTWIIGLVMGLWVIDRYPIYYIFIPVIVLPIVSILLGRKVKPKHFEPLASALKDIVFKDKLIVRFFRELRGFRPEMWLMFFFFFSSFLIPVFATSFIPLYAQSQGYSFKEIGLLVLVMNTPYLFSFIAAEVADHSERFRNIMIGFGISALAIAGLSIWHYQSWQFIALAFCFMSGYAIMFPSISGVASMLTPKKDTGTSTAAIDLIIFMSAVALSPLLGFFIDATGWRGTFLIISLILACLMIVTVIVHHIFVVRNQIFVTDHPEDKHKPYIL</sequence>
<feature type="transmembrane region" description="Helical" evidence="4">
    <location>
        <begin position="91"/>
        <end position="110"/>
    </location>
</feature>
<feature type="transmembrane region" description="Helical" evidence="4">
    <location>
        <begin position="303"/>
        <end position="322"/>
    </location>
</feature>
<feature type="transmembrane region" description="Helical" evidence="4">
    <location>
        <begin position="390"/>
        <end position="410"/>
    </location>
</feature>
<comment type="caution">
    <text evidence="6">The sequence shown here is derived from an EMBL/GenBank/DDBJ whole genome shotgun (WGS) entry which is preliminary data.</text>
</comment>
<dbReference type="PROSITE" id="PS50850">
    <property type="entry name" value="MFS"/>
    <property type="match status" value="1"/>
</dbReference>
<feature type="transmembrane region" description="Helical" evidence="4">
    <location>
        <begin position="181"/>
        <end position="199"/>
    </location>
</feature>
<dbReference type="EMBL" id="PFGC01000058">
    <property type="protein sequence ID" value="PIW36380.1"/>
    <property type="molecule type" value="Genomic_DNA"/>
</dbReference>
<feature type="transmembrane region" description="Helical" evidence="4">
    <location>
        <begin position="364"/>
        <end position="384"/>
    </location>
</feature>
<evidence type="ECO:0000313" key="7">
    <source>
        <dbReference type="Proteomes" id="UP000230292"/>
    </source>
</evidence>
<dbReference type="Pfam" id="PF07690">
    <property type="entry name" value="MFS_1"/>
    <property type="match status" value="1"/>
</dbReference>
<feature type="transmembrane region" description="Helical" evidence="4">
    <location>
        <begin position="116"/>
        <end position="134"/>
    </location>
</feature>
<proteinExistence type="predicted"/>
<reference evidence="6 7" key="1">
    <citation type="submission" date="2017-09" db="EMBL/GenBank/DDBJ databases">
        <title>Depth-based differentiation of microbial function through sediment-hosted aquifers and enrichment of novel symbionts in the deep terrestrial subsurface.</title>
        <authorList>
            <person name="Probst A.J."/>
            <person name="Ladd B."/>
            <person name="Jarett J.K."/>
            <person name="Geller-Mcgrath D.E."/>
            <person name="Sieber C.M."/>
            <person name="Emerson J.B."/>
            <person name="Anantharaman K."/>
            <person name="Thomas B.C."/>
            <person name="Malmstrom R."/>
            <person name="Stieglmeier M."/>
            <person name="Klingl A."/>
            <person name="Woyke T."/>
            <person name="Ryan C.M."/>
            <person name="Banfield J.F."/>
        </authorList>
    </citation>
    <scope>NUCLEOTIDE SEQUENCE [LARGE SCALE GENOMIC DNA]</scope>
    <source>
        <strain evidence="6">CG15_BIG_FIL_POST_REV_8_21_14_020_45_12</strain>
    </source>
</reference>
<feature type="transmembrane region" description="Helical" evidence="4">
    <location>
        <begin position="273"/>
        <end position="291"/>
    </location>
</feature>
<evidence type="ECO:0000256" key="4">
    <source>
        <dbReference type="SAM" id="Phobius"/>
    </source>
</evidence>
<dbReference type="InterPro" id="IPR020846">
    <property type="entry name" value="MFS_dom"/>
</dbReference>
<feature type="transmembrane region" description="Helical" evidence="4">
    <location>
        <begin position="59"/>
        <end position="79"/>
    </location>
</feature>
<evidence type="ECO:0000259" key="5">
    <source>
        <dbReference type="PROSITE" id="PS50850"/>
    </source>
</evidence>
<gene>
    <name evidence="6" type="ORF">COW24_05645</name>
</gene>
<protein>
    <recommendedName>
        <fullName evidence="5">Major facilitator superfamily (MFS) profile domain-containing protein</fullName>
    </recommendedName>
</protein>
<evidence type="ECO:0000256" key="1">
    <source>
        <dbReference type="ARBA" id="ARBA00022692"/>
    </source>
</evidence>
<keyword evidence="1 4" id="KW-0812">Transmembrane</keyword>
<dbReference type="InterPro" id="IPR036259">
    <property type="entry name" value="MFS_trans_sf"/>
</dbReference>
<evidence type="ECO:0000256" key="2">
    <source>
        <dbReference type="ARBA" id="ARBA00022989"/>
    </source>
</evidence>
<keyword evidence="3 4" id="KW-0472">Membrane</keyword>
<dbReference type="SUPFAM" id="SSF103473">
    <property type="entry name" value="MFS general substrate transporter"/>
    <property type="match status" value="1"/>
</dbReference>
<dbReference type="InterPro" id="IPR011701">
    <property type="entry name" value="MFS"/>
</dbReference>
<name>A0A2M7H2C0_9BACT</name>
<dbReference type="Gene3D" id="1.20.1250.20">
    <property type="entry name" value="MFS general substrate transporter like domains"/>
    <property type="match status" value="1"/>
</dbReference>
<evidence type="ECO:0000313" key="6">
    <source>
        <dbReference type="EMBL" id="PIW36380.1"/>
    </source>
</evidence>
<dbReference type="GO" id="GO:0022857">
    <property type="term" value="F:transmembrane transporter activity"/>
    <property type="evidence" value="ECO:0007669"/>
    <property type="project" value="InterPro"/>
</dbReference>
<organism evidence="6 7">
    <name type="scientific">Candidatus Kerfeldbacteria bacterium CG15_BIG_FIL_POST_REV_8_21_14_020_45_12</name>
    <dbReference type="NCBI Taxonomy" id="2014247"/>
    <lineage>
        <taxon>Bacteria</taxon>
        <taxon>Candidatus Kerfeldiibacteriota</taxon>
    </lineage>
</organism>
<dbReference type="Proteomes" id="UP000230292">
    <property type="component" value="Unassembled WGS sequence"/>
</dbReference>
<evidence type="ECO:0000256" key="3">
    <source>
        <dbReference type="ARBA" id="ARBA00023136"/>
    </source>
</evidence>
<feature type="transmembrane region" description="Helical" evidence="4">
    <location>
        <begin position="328"/>
        <end position="352"/>
    </location>
</feature>